<comment type="subcellular location">
    <subcellularLocation>
        <location evidence="1">Cell membrane</location>
        <topology evidence="1">Multi-pass membrane protein</topology>
    </subcellularLocation>
</comment>
<dbReference type="PANTHER" id="PTHR43394:SF1">
    <property type="entry name" value="ATP-BINDING CASSETTE SUB-FAMILY B MEMBER 10, MITOCHONDRIAL"/>
    <property type="match status" value="1"/>
</dbReference>
<keyword evidence="3" id="KW-1003">Cell membrane</keyword>
<sequence>MLSRLVKRHLQRYPQLTVAILVLQIISVAASLYLPSLNADIIDKGVTRGDTGYIWSTGGWMLAVSLVQVVAAITAAYVAARLAMFYGRDARGDLFARVGEFSSREINSFGAPTLITRTTNDVQQVQMVVLMGAALMVSAPIMMVGGVVMALRESVSMSWLIVVAVIALGVSIGLIIRQLVPGFRAVQTKLDGVNRILREHLSGVRVIRAFTREPFEQQRFTAANADLSTLLIRTGRLMAALFPIVFLVMNLSTTAVWWFGGHQVGDGTLEIGALTAYMTYLIQILMSVMMATFMFMIIPRASVSAERIAEVLDTEPSVVPPSAPRTPDHVRGVVDLRSVAMSYPGADVPVLQDVTLHAEPGQTVAIIGATGSGKTTLLSLIARLFDATAGEVLVDGVDVRELDPHLLWGRIGIVPQKSYLFTGTVASNLRYDDPEASDEVLWQALRIAQADGFVRDLEGGFDAPVSQGGTNFSGGQRQRLCIARALVSRATVYLFDDSFSALDLRTDRALRTALEPYTRDSTVFLVAQRVSTIRDADQIVVLEDGRVVGLGTHDELLRDCAEYQEICASQRIEDAA</sequence>
<evidence type="ECO:0000259" key="10">
    <source>
        <dbReference type="PROSITE" id="PS50893"/>
    </source>
</evidence>
<dbReference type="GO" id="GO:0005524">
    <property type="term" value="F:ATP binding"/>
    <property type="evidence" value="ECO:0007669"/>
    <property type="project" value="UniProtKB-KW"/>
</dbReference>
<dbReference type="InterPro" id="IPR011527">
    <property type="entry name" value="ABC1_TM_dom"/>
</dbReference>
<dbReference type="RefSeq" id="WP_115921908.1">
    <property type="nucleotide sequence ID" value="NZ_QTUA01000001.1"/>
</dbReference>
<keyword evidence="5" id="KW-0547">Nucleotide-binding</keyword>
<comment type="caution">
    <text evidence="12">The sequence shown here is derived from an EMBL/GenBank/DDBJ whole genome shotgun (WGS) entry which is preliminary data.</text>
</comment>
<dbReference type="PROSITE" id="PS50929">
    <property type="entry name" value="ABC_TM1F"/>
    <property type="match status" value="1"/>
</dbReference>
<feature type="domain" description="ABC transmembrane type-1" evidence="11">
    <location>
        <begin position="18"/>
        <end position="300"/>
    </location>
</feature>
<keyword evidence="2" id="KW-0813">Transport</keyword>
<proteinExistence type="predicted"/>
<keyword evidence="13" id="KW-1185">Reference proteome</keyword>
<dbReference type="PROSITE" id="PS00211">
    <property type="entry name" value="ABC_TRANSPORTER_1"/>
    <property type="match status" value="1"/>
</dbReference>
<dbReference type="PANTHER" id="PTHR43394">
    <property type="entry name" value="ATP-DEPENDENT PERMEASE MDL1, MITOCHONDRIAL"/>
    <property type="match status" value="1"/>
</dbReference>
<dbReference type="EMBL" id="QTUA01000001">
    <property type="protein sequence ID" value="REF29826.1"/>
    <property type="molecule type" value="Genomic_DNA"/>
</dbReference>
<feature type="transmembrane region" description="Helical" evidence="9">
    <location>
        <begin position="53"/>
        <end position="78"/>
    </location>
</feature>
<evidence type="ECO:0000313" key="13">
    <source>
        <dbReference type="Proteomes" id="UP000256253"/>
    </source>
</evidence>
<evidence type="ECO:0000256" key="3">
    <source>
        <dbReference type="ARBA" id="ARBA00022475"/>
    </source>
</evidence>
<name>A0A3D9UKH4_9MICO</name>
<gene>
    <name evidence="12" type="ORF">DFJ65_0800</name>
</gene>
<evidence type="ECO:0000259" key="11">
    <source>
        <dbReference type="PROSITE" id="PS50929"/>
    </source>
</evidence>
<evidence type="ECO:0000256" key="1">
    <source>
        <dbReference type="ARBA" id="ARBA00004651"/>
    </source>
</evidence>
<dbReference type="Gene3D" id="1.20.1560.10">
    <property type="entry name" value="ABC transporter type 1, transmembrane domain"/>
    <property type="match status" value="1"/>
</dbReference>
<dbReference type="PROSITE" id="PS50893">
    <property type="entry name" value="ABC_TRANSPORTER_2"/>
    <property type="match status" value="1"/>
</dbReference>
<evidence type="ECO:0000313" key="12">
    <source>
        <dbReference type="EMBL" id="REF29826.1"/>
    </source>
</evidence>
<dbReference type="InterPro" id="IPR036640">
    <property type="entry name" value="ABC1_TM_sf"/>
</dbReference>
<keyword evidence="8 9" id="KW-0472">Membrane</keyword>
<dbReference type="InterPro" id="IPR027417">
    <property type="entry name" value="P-loop_NTPase"/>
</dbReference>
<dbReference type="OrthoDB" id="9806127at2"/>
<dbReference type="GO" id="GO:0005886">
    <property type="term" value="C:plasma membrane"/>
    <property type="evidence" value="ECO:0007669"/>
    <property type="project" value="UniProtKB-SubCell"/>
</dbReference>
<evidence type="ECO:0000256" key="6">
    <source>
        <dbReference type="ARBA" id="ARBA00022840"/>
    </source>
</evidence>
<organism evidence="12 13">
    <name type="scientific">Calidifontibacter indicus</name>
    <dbReference type="NCBI Taxonomy" id="419650"/>
    <lineage>
        <taxon>Bacteria</taxon>
        <taxon>Bacillati</taxon>
        <taxon>Actinomycetota</taxon>
        <taxon>Actinomycetes</taxon>
        <taxon>Micrococcales</taxon>
        <taxon>Dermacoccaceae</taxon>
        <taxon>Calidifontibacter</taxon>
    </lineage>
</organism>
<protein>
    <submittedName>
        <fullName evidence="12">ATP-binding cassette subfamily B protein</fullName>
    </submittedName>
</protein>
<reference evidence="12 13" key="1">
    <citation type="submission" date="2018-08" db="EMBL/GenBank/DDBJ databases">
        <title>Sequencing the genomes of 1000 actinobacteria strains.</title>
        <authorList>
            <person name="Klenk H.-P."/>
        </authorList>
    </citation>
    <scope>NUCLEOTIDE SEQUENCE [LARGE SCALE GENOMIC DNA]</scope>
    <source>
        <strain evidence="12 13">DSM 22967</strain>
    </source>
</reference>
<keyword evidence="7 9" id="KW-1133">Transmembrane helix</keyword>
<feature type="transmembrane region" description="Helical" evidence="9">
    <location>
        <begin position="157"/>
        <end position="176"/>
    </location>
</feature>
<dbReference type="Pfam" id="PF00664">
    <property type="entry name" value="ABC_membrane"/>
    <property type="match status" value="1"/>
</dbReference>
<dbReference type="Gene3D" id="3.40.50.300">
    <property type="entry name" value="P-loop containing nucleotide triphosphate hydrolases"/>
    <property type="match status" value="1"/>
</dbReference>
<dbReference type="InterPro" id="IPR003439">
    <property type="entry name" value="ABC_transporter-like_ATP-bd"/>
</dbReference>
<dbReference type="FunFam" id="1.20.1560.10:FF:000040">
    <property type="entry name" value="Multidrug ABC transporter ATP-binding protein"/>
    <property type="match status" value="1"/>
</dbReference>
<evidence type="ECO:0000256" key="4">
    <source>
        <dbReference type="ARBA" id="ARBA00022692"/>
    </source>
</evidence>
<dbReference type="InterPro" id="IPR039421">
    <property type="entry name" value="Type_1_exporter"/>
</dbReference>
<feature type="transmembrane region" description="Helical" evidence="9">
    <location>
        <begin position="127"/>
        <end position="151"/>
    </location>
</feature>
<dbReference type="Pfam" id="PF00005">
    <property type="entry name" value="ABC_tran"/>
    <property type="match status" value="1"/>
</dbReference>
<evidence type="ECO:0000256" key="2">
    <source>
        <dbReference type="ARBA" id="ARBA00022448"/>
    </source>
</evidence>
<feature type="transmembrane region" description="Helical" evidence="9">
    <location>
        <begin position="280"/>
        <end position="298"/>
    </location>
</feature>
<dbReference type="InterPro" id="IPR003593">
    <property type="entry name" value="AAA+_ATPase"/>
</dbReference>
<feature type="domain" description="ABC transporter" evidence="10">
    <location>
        <begin position="334"/>
        <end position="569"/>
    </location>
</feature>
<feature type="transmembrane region" description="Helical" evidence="9">
    <location>
        <begin position="12"/>
        <end position="33"/>
    </location>
</feature>
<evidence type="ECO:0000256" key="9">
    <source>
        <dbReference type="SAM" id="Phobius"/>
    </source>
</evidence>
<feature type="transmembrane region" description="Helical" evidence="9">
    <location>
        <begin position="237"/>
        <end position="260"/>
    </location>
</feature>
<evidence type="ECO:0000256" key="7">
    <source>
        <dbReference type="ARBA" id="ARBA00022989"/>
    </source>
</evidence>
<dbReference type="SUPFAM" id="SSF90123">
    <property type="entry name" value="ABC transporter transmembrane region"/>
    <property type="match status" value="1"/>
</dbReference>
<dbReference type="GO" id="GO:0015421">
    <property type="term" value="F:ABC-type oligopeptide transporter activity"/>
    <property type="evidence" value="ECO:0007669"/>
    <property type="project" value="TreeGrafter"/>
</dbReference>
<dbReference type="GO" id="GO:0016887">
    <property type="term" value="F:ATP hydrolysis activity"/>
    <property type="evidence" value="ECO:0007669"/>
    <property type="project" value="InterPro"/>
</dbReference>
<accession>A0A3D9UKH4</accession>
<dbReference type="SMART" id="SM00382">
    <property type="entry name" value="AAA"/>
    <property type="match status" value="1"/>
</dbReference>
<dbReference type="FunFam" id="3.40.50.300:FF:000854">
    <property type="entry name" value="Multidrug ABC transporter ATP-binding protein"/>
    <property type="match status" value="1"/>
</dbReference>
<evidence type="ECO:0000256" key="8">
    <source>
        <dbReference type="ARBA" id="ARBA00023136"/>
    </source>
</evidence>
<dbReference type="AlphaFoldDB" id="A0A3D9UKH4"/>
<dbReference type="InterPro" id="IPR017871">
    <property type="entry name" value="ABC_transporter-like_CS"/>
</dbReference>
<dbReference type="SUPFAM" id="SSF52540">
    <property type="entry name" value="P-loop containing nucleoside triphosphate hydrolases"/>
    <property type="match status" value="1"/>
</dbReference>
<keyword evidence="4 9" id="KW-0812">Transmembrane</keyword>
<evidence type="ECO:0000256" key="5">
    <source>
        <dbReference type="ARBA" id="ARBA00022741"/>
    </source>
</evidence>
<dbReference type="CDD" id="cd18548">
    <property type="entry name" value="ABC_6TM_Tm287_like"/>
    <property type="match status" value="1"/>
</dbReference>
<dbReference type="Proteomes" id="UP000256253">
    <property type="component" value="Unassembled WGS sequence"/>
</dbReference>
<keyword evidence="6 12" id="KW-0067">ATP-binding</keyword>